<sequence>MMPRFYERLDGRAQRGPGSARGTRRLPDPDVCRTTHQRYAPAGLFSPVRHVLWRRYPGTADDNVRTAGRIPLGARGDGRMPQVRVLTKGARVTGGVFSLLFALHTLLWIVRDVAELGAGALWDVWTGAAPVGTSSALELPATSTLDLGLLLLQLAATFAAFTGAWTAGGLLACSTVHTFAYRLPVLWHVVLHDEGEPVFLDRSFDTEGAGYVAAGTSLVVAILSFALALILLAGLKPWAPAQQQPQGPWGAGAPGQAPPFGPPQPYMIQPPQTPPFAEPPLPSEMPQRPVGAHVAAAAVFFGLEVLFNIGWNIHMLSELGIGIWSRSFIGVAGLQAILGISAVWIWLTIMAVSGVAGLLAITRGLSARGFTTGAALIGMPPALLGLWAQLSSGLLTRAGTPAISYFNVLYQVILLVGGAVLLVLAMRPGVPAQPGAPVHGGAPWPQGAPMQQGAPFGAGPAPYGAPQQHPGQPQPYGPPQPPAGAPPQPYGPPPGAPPQPAGPPPGTPPQPAGPPPGAPPQPSGPPLQKDPEPPGGSFGPPPSAPPAK</sequence>
<feature type="compositionally biased region" description="Basic and acidic residues" evidence="1">
    <location>
        <begin position="1"/>
        <end position="13"/>
    </location>
</feature>
<organism evidence="3 4">
    <name type="scientific">Streptomyces daqingensis</name>
    <dbReference type="NCBI Taxonomy" id="1472640"/>
    <lineage>
        <taxon>Bacteria</taxon>
        <taxon>Bacillati</taxon>
        <taxon>Actinomycetota</taxon>
        <taxon>Actinomycetes</taxon>
        <taxon>Kitasatosporales</taxon>
        <taxon>Streptomycetaceae</taxon>
        <taxon>Streptomyces</taxon>
    </lineage>
</organism>
<reference evidence="4" key="1">
    <citation type="journal article" date="2019" name="Int. J. Syst. Evol. Microbiol.">
        <title>The Global Catalogue of Microorganisms (GCM) 10K type strain sequencing project: providing services to taxonomists for standard genome sequencing and annotation.</title>
        <authorList>
            <consortium name="The Broad Institute Genomics Platform"/>
            <consortium name="The Broad Institute Genome Sequencing Center for Infectious Disease"/>
            <person name="Wu L."/>
            <person name="Ma J."/>
        </authorList>
    </citation>
    <scope>NUCLEOTIDE SEQUENCE [LARGE SCALE GENOMIC DNA]</scope>
    <source>
        <strain evidence="4">CGMCC 4.7178</strain>
    </source>
</reference>
<feature type="compositionally biased region" description="Pro residues" evidence="1">
    <location>
        <begin position="472"/>
        <end position="525"/>
    </location>
</feature>
<dbReference type="EMBL" id="BMMP01000006">
    <property type="protein sequence ID" value="GGO48390.1"/>
    <property type="molecule type" value="Genomic_DNA"/>
</dbReference>
<keyword evidence="2" id="KW-0812">Transmembrane</keyword>
<name>A0ABQ2M979_9ACTN</name>
<feature type="transmembrane region" description="Helical" evidence="2">
    <location>
        <begin position="290"/>
        <end position="307"/>
    </location>
</feature>
<dbReference type="Proteomes" id="UP000631535">
    <property type="component" value="Unassembled WGS sequence"/>
</dbReference>
<feature type="region of interest" description="Disordered" evidence="1">
    <location>
        <begin position="437"/>
        <end position="548"/>
    </location>
</feature>
<keyword evidence="4" id="KW-1185">Reference proteome</keyword>
<evidence type="ECO:0000313" key="4">
    <source>
        <dbReference type="Proteomes" id="UP000631535"/>
    </source>
</evidence>
<gene>
    <name evidence="3" type="ORF">GCM10012287_23280</name>
</gene>
<keyword evidence="2" id="KW-0472">Membrane</keyword>
<feature type="transmembrane region" description="Helical" evidence="2">
    <location>
        <begin position="89"/>
        <end position="110"/>
    </location>
</feature>
<feature type="compositionally biased region" description="Pro residues" evidence="1">
    <location>
        <begin position="271"/>
        <end position="283"/>
    </location>
</feature>
<comment type="caution">
    <text evidence="3">The sequence shown here is derived from an EMBL/GenBank/DDBJ whole genome shotgun (WGS) entry which is preliminary data.</text>
</comment>
<feature type="compositionally biased region" description="Pro residues" evidence="1">
    <location>
        <begin position="539"/>
        <end position="548"/>
    </location>
</feature>
<feature type="compositionally biased region" description="Pro residues" evidence="1">
    <location>
        <begin position="256"/>
        <end position="265"/>
    </location>
</feature>
<evidence type="ECO:0000313" key="3">
    <source>
        <dbReference type="EMBL" id="GGO48390.1"/>
    </source>
</evidence>
<feature type="region of interest" description="Disordered" evidence="1">
    <location>
        <begin position="1"/>
        <end position="31"/>
    </location>
</feature>
<protein>
    <submittedName>
        <fullName evidence="3">Uncharacterized protein</fullName>
    </submittedName>
</protein>
<keyword evidence="2" id="KW-1133">Transmembrane helix</keyword>
<feature type="transmembrane region" description="Helical" evidence="2">
    <location>
        <begin position="319"/>
        <end position="338"/>
    </location>
</feature>
<feature type="transmembrane region" description="Helical" evidence="2">
    <location>
        <begin position="147"/>
        <end position="173"/>
    </location>
</feature>
<accession>A0ABQ2M979</accession>
<feature type="transmembrane region" description="Helical" evidence="2">
    <location>
        <begin position="211"/>
        <end position="235"/>
    </location>
</feature>
<feature type="transmembrane region" description="Helical" evidence="2">
    <location>
        <begin position="408"/>
        <end position="426"/>
    </location>
</feature>
<feature type="compositionally biased region" description="Low complexity" evidence="1">
    <location>
        <begin position="440"/>
        <end position="471"/>
    </location>
</feature>
<evidence type="ECO:0000256" key="2">
    <source>
        <dbReference type="SAM" id="Phobius"/>
    </source>
</evidence>
<evidence type="ECO:0000256" key="1">
    <source>
        <dbReference type="SAM" id="MobiDB-lite"/>
    </source>
</evidence>
<proteinExistence type="predicted"/>
<feature type="region of interest" description="Disordered" evidence="1">
    <location>
        <begin position="243"/>
        <end position="285"/>
    </location>
</feature>
<feature type="transmembrane region" description="Helical" evidence="2">
    <location>
        <begin position="369"/>
        <end position="388"/>
    </location>
</feature>